<dbReference type="PANTHER" id="PTHR33490:SF7">
    <property type="entry name" value="BLR2979 PROTEIN"/>
    <property type="match status" value="1"/>
</dbReference>
<dbReference type="PANTHER" id="PTHR33490">
    <property type="entry name" value="BLR5614 PROTEIN-RELATED"/>
    <property type="match status" value="1"/>
</dbReference>
<organism evidence="2 3">
    <name type="scientific">Aureimonas flava</name>
    <dbReference type="NCBI Taxonomy" id="2320271"/>
    <lineage>
        <taxon>Bacteria</taxon>
        <taxon>Pseudomonadati</taxon>
        <taxon>Pseudomonadota</taxon>
        <taxon>Alphaproteobacteria</taxon>
        <taxon>Hyphomicrobiales</taxon>
        <taxon>Aurantimonadaceae</taxon>
        <taxon>Aureimonas</taxon>
    </lineage>
</organism>
<dbReference type="Pfam" id="PF08379">
    <property type="entry name" value="Bact_transglu_N"/>
    <property type="match status" value="1"/>
</dbReference>
<keyword evidence="3" id="KW-1185">Reference proteome</keyword>
<comment type="caution">
    <text evidence="2">The sequence shown here is derived from an EMBL/GenBank/DDBJ whole genome shotgun (WGS) entry which is preliminary data.</text>
</comment>
<dbReference type="InterPro" id="IPR013589">
    <property type="entry name" value="Bac_transglu_N"/>
</dbReference>
<proteinExistence type="predicted"/>
<dbReference type="Gene3D" id="3.10.620.30">
    <property type="match status" value="1"/>
</dbReference>
<accession>A0A3A1WL92</accession>
<protein>
    <submittedName>
        <fullName evidence="2">Transglutaminase family protein</fullName>
    </submittedName>
</protein>
<dbReference type="SUPFAM" id="SSF54001">
    <property type="entry name" value="Cysteine proteinases"/>
    <property type="match status" value="1"/>
</dbReference>
<gene>
    <name evidence="2" type="ORF">D3218_12655</name>
</gene>
<dbReference type="Proteomes" id="UP000265750">
    <property type="component" value="Unassembled WGS sequence"/>
</dbReference>
<dbReference type="AlphaFoldDB" id="A0A3A1WL92"/>
<dbReference type="SMART" id="SM00460">
    <property type="entry name" value="TGc"/>
    <property type="match status" value="1"/>
</dbReference>
<dbReference type="OrthoDB" id="9804023at2"/>
<evidence type="ECO:0000313" key="2">
    <source>
        <dbReference type="EMBL" id="RIY00137.1"/>
    </source>
</evidence>
<feature type="domain" description="Transglutaminase-like" evidence="1">
    <location>
        <begin position="175"/>
        <end position="246"/>
    </location>
</feature>
<dbReference type="Pfam" id="PF01841">
    <property type="entry name" value="Transglut_core"/>
    <property type="match status" value="1"/>
</dbReference>
<name>A0A3A1WL92_9HYPH</name>
<evidence type="ECO:0000313" key="3">
    <source>
        <dbReference type="Proteomes" id="UP000265750"/>
    </source>
</evidence>
<dbReference type="EMBL" id="QYRN01000006">
    <property type="protein sequence ID" value="RIY00137.1"/>
    <property type="molecule type" value="Genomic_DNA"/>
</dbReference>
<dbReference type="RefSeq" id="WP_119540448.1">
    <property type="nucleotide sequence ID" value="NZ_QYRN01000006.1"/>
</dbReference>
<evidence type="ECO:0000259" key="1">
    <source>
        <dbReference type="SMART" id="SM00460"/>
    </source>
</evidence>
<sequence>MLYDIRLLISYHYPSFVKDARHILRVEPREDRGQRVLSRRLAVEPSPGEMQGEDDFFGNRTAHLLIPRAHDALRVGLTTRVRVDRPTPNLVETPPPAVVRRLAGETRDSEGDSPIHFGGAGQLVAPSPAIAAWAAQTLDEASSIGLGLLALARRIRSEFRFQAGVSSVATRVEETFAMRRGVCQDFSHMMIAGLRGCGIPAAYASGFLRTEPPPGRPRLEGADAMHAWVEAWTGPDGGWIGFDPTNGCLAGDDHVLVALGRDYADVAPIDGALITAGPQKHRHTVDMVPVAEAVRDC</sequence>
<reference evidence="3" key="1">
    <citation type="submission" date="2018-09" db="EMBL/GenBank/DDBJ databases">
        <authorList>
            <person name="Tuo L."/>
        </authorList>
    </citation>
    <scope>NUCLEOTIDE SEQUENCE [LARGE SCALE GENOMIC DNA]</scope>
    <source>
        <strain evidence="3">M2BS4Y-1</strain>
    </source>
</reference>
<dbReference type="InterPro" id="IPR038765">
    <property type="entry name" value="Papain-like_cys_pep_sf"/>
</dbReference>
<dbReference type="InterPro" id="IPR002931">
    <property type="entry name" value="Transglutaminase-like"/>
</dbReference>